<sequence length="249" mass="26774">MSLPAASATADNLDLLSLLTQAPFAGFDVGDADREVALRLWADKVNQLVTLFSIRASRSLRDLAFHFTSPILEFMVKLVPASAPIAQRFEGTLMRTTPDATRASPRWSQMFSPFPVDATDAQLHMLISIVEAGLWTVYYFGDGSVESYLQEITKLHNAFPRLHPQGINAARLAHISSAQAIAEIPTGFNALVHPSDRPGPIPVPADPVVAVPAALPVSAPNTAEVPPSVASSEEVEEGEVIELLMDHGC</sequence>
<gene>
    <name evidence="1" type="ORF">FA95DRAFT_1612143</name>
</gene>
<evidence type="ECO:0000313" key="1">
    <source>
        <dbReference type="EMBL" id="KAI0040000.1"/>
    </source>
</evidence>
<name>A0ACB8R7A7_9AGAM</name>
<organism evidence="1 2">
    <name type="scientific">Auriscalpium vulgare</name>
    <dbReference type="NCBI Taxonomy" id="40419"/>
    <lineage>
        <taxon>Eukaryota</taxon>
        <taxon>Fungi</taxon>
        <taxon>Dikarya</taxon>
        <taxon>Basidiomycota</taxon>
        <taxon>Agaricomycotina</taxon>
        <taxon>Agaricomycetes</taxon>
        <taxon>Russulales</taxon>
        <taxon>Auriscalpiaceae</taxon>
        <taxon>Auriscalpium</taxon>
    </lineage>
</organism>
<dbReference type="Proteomes" id="UP000814033">
    <property type="component" value="Unassembled WGS sequence"/>
</dbReference>
<reference evidence="1" key="1">
    <citation type="submission" date="2021-02" db="EMBL/GenBank/DDBJ databases">
        <authorList>
            <consortium name="DOE Joint Genome Institute"/>
            <person name="Ahrendt S."/>
            <person name="Looney B.P."/>
            <person name="Miyauchi S."/>
            <person name="Morin E."/>
            <person name="Drula E."/>
            <person name="Courty P.E."/>
            <person name="Chicoki N."/>
            <person name="Fauchery L."/>
            <person name="Kohler A."/>
            <person name="Kuo A."/>
            <person name="Labutti K."/>
            <person name="Pangilinan J."/>
            <person name="Lipzen A."/>
            <person name="Riley R."/>
            <person name="Andreopoulos W."/>
            <person name="He G."/>
            <person name="Johnson J."/>
            <person name="Barry K.W."/>
            <person name="Grigoriev I.V."/>
            <person name="Nagy L."/>
            <person name="Hibbett D."/>
            <person name="Henrissat B."/>
            <person name="Matheny P.B."/>
            <person name="Labbe J."/>
            <person name="Martin F."/>
        </authorList>
    </citation>
    <scope>NUCLEOTIDE SEQUENCE</scope>
    <source>
        <strain evidence="1">FP105234-sp</strain>
    </source>
</reference>
<keyword evidence="2" id="KW-1185">Reference proteome</keyword>
<evidence type="ECO:0000313" key="2">
    <source>
        <dbReference type="Proteomes" id="UP000814033"/>
    </source>
</evidence>
<protein>
    <submittedName>
        <fullName evidence="1">Uncharacterized protein</fullName>
    </submittedName>
</protein>
<comment type="caution">
    <text evidence="1">The sequence shown here is derived from an EMBL/GenBank/DDBJ whole genome shotgun (WGS) entry which is preliminary data.</text>
</comment>
<dbReference type="EMBL" id="MU276239">
    <property type="protein sequence ID" value="KAI0040000.1"/>
    <property type="molecule type" value="Genomic_DNA"/>
</dbReference>
<reference evidence="1" key="2">
    <citation type="journal article" date="2022" name="New Phytol.">
        <title>Evolutionary transition to the ectomycorrhizal habit in the genomes of a hyperdiverse lineage of mushroom-forming fungi.</title>
        <authorList>
            <person name="Looney B."/>
            <person name="Miyauchi S."/>
            <person name="Morin E."/>
            <person name="Drula E."/>
            <person name="Courty P.E."/>
            <person name="Kohler A."/>
            <person name="Kuo A."/>
            <person name="LaButti K."/>
            <person name="Pangilinan J."/>
            <person name="Lipzen A."/>
            <person name="Riley R."/>
            <person name="Andreopoulos W."/>
            <person name="He G."/>
            <person name="Johnson J."/>
            <person name="Nolan M."/>
            <person name="Tritt A."/>
            <person name="Barry K.W."/>
            <person name="Grigoriev I.V."/>
            <person name="Nagy L.G."/>
            <person name="Hibbett D."/>
            <person name="Henrissat B."/>
            <person name="Matheny P.B."/>
            <person name="Labbe J."/>
            <person name="Martin F.M."/>
        </authorList>
    </citation>
    <scope>NUCLEOTIDE SEQUENCE</scope>
    <source>
        <strain evidence="1">FP105234-sp</strain>
    </source>
</reference>
<proteinExistence type="predicted"/>
<accession>A0ACB8R7A7</accession>